<dbReference type="GeneID" id="93279965"/>
<dbReference type="RefSeq" id="WP_092369858.1">
    <property type="nucleotide sequence ID" value="NZ_FOIM01000034.1"/>
</dbReference>
<keyword evidence="1" id="KW-0812">Transmembrane</keyword>
<accession>A0A1I0JRE3</accession>
<evidence type="ECO:0000313" key="2">
    <source>
        <dbReference type="EMBL" id="SEU13195.1"/>
    </source>
</evidence>
<dbReference type="Proteomes" id="UP000198508">
    <property type="component" value="Unassembled WGS sequence"/>
</dbReference>
<feature type="transmembrane region" description="Helical" evidence="1">
    <location>
        <begin position="20"/>
        <end position="37"/>
    </location>
</feature>
<protein>
    <submittedName>
        <fullName evidence="2">Uncharacterized protein</fullName>
    </submittedName>
</protein>
<keyword evidence="3" id="KW-1185">Reference proteome</keyword>
<dbReference type="AlphaFoldDB" id="A0A1I0JRE3"/>
<dbReference type="EMBL" id="FOIM01000034">
    <property type="protein sequence ID" value="SEU13195.1"/>
    <property type="molecule type" value="Genomic_DNA"/>
</dbReference>
<evidence type="ECO:0000313" key="3">
    <source>
        <dbReference type="Proteomes" id="UP000198508"/>
    </source>
</evidence>
<proteinExistence type="predicted"/>
<keyword evidence="1" id="KW-0472">Membrane</keyword>
<reference evidence="3" key="1">
    <citation type="submission" date="2016-10" db="EMBL/GenBank/DDBJ databases">
        <authorList>
            <person name="Varghese N."/>
            <person name="Submissions S."/>
        </authorList>
    </citation>
    <scope>NUCLEOTIDE SEQUENCE [LARGE SCALE GENOMIC DNA]</scope>
    <source>
        <strain evidence="3">NLAE-zl-G277</strain>
    </source>
</reference>
<evidence type="ECO:0000256" key="1">
    <source>
        <dbReference type="SAM" id="Phobius"/>
    </source>
</evidence>
<dbReference type="STRING" id="460384.SAMN05216313_13457"/>
<sequence>MHRRKTKKDSEGIIVKGYPFFGIFGLIEFLFGCWVALSCLADGTKSSPTAGIALALFVLIAGSGLGLMGYSRRWIRLTDDELQIRDFLSRTRRYKLDDIQEVRSGRLQICNFMGRDGVLFRLYDYSPLNPGHIFLLQQLEQRGIRVDVGARIFSSSHFCALRPDPERRHFFVLLSYFPGRLGSRLTVAGQEMTLRRPFRRDITLRVGELCEGRLLKKRSNELNLLLYLRNGKRFLKLSRSSNLYSDLSVTALLVHLSDYGVPLHGLELLNENTLASLRSRYVDPDSAYALFEEEYERRLPLFKRYDTKLKGAGLELLYGRLDRRQDTGAGQIPLPFARQAASYECGIYICLLKGGRMVYTKKEEAPLSAFFPIVLPPPRWFSDAFCEFRDSSPDRPALVFFQSFTDSDLENWLAHVYGLAVKGKILVHEEDDPLAAHSGGADTADG</sequence>
<name>A0A1I0JRE3_9FIRM</name>
<keyword evidence="1" id="KW-1133">Transmembrane helix</keyword>
<gene>
    <name evidence="2" type="ORF">SAMN05216313_13457</name>
</gene>
<feature type="transmembrane region" description="Helical" evidence="1">
    <location>
        <begin position="49"/>
        <end position="70"/>
    </location>
</feature>
<organism evidence="2 3">
    <name type="scientific">Enterocloster lavalensis</name>
    <dbReference type="NCBI Taxonomy" id="460384"/>
    <lineage>
        <taxon>Bacteria</taxon>
        <taxon>Bacillati</taxon>
        <taxon>Bacillota</taxon>
        <taxon>Clostridia</taxon>
        <taxon>Lachnospirales</taxon>
        <taxon>Lachnospiraceae</taxon>
        <taxon>Enterocloster</taxon>
    </lineage>
</organism>